<dbReference type="InterPro" id="IPR045225">
    <property type="entry name" value="Uracil/uridine/allantoin_perm"/>
</dbReference>
<evidence type="ECO:0000256" key="6">
    <source>
        <dbReference type="SAM" id="Phobius"/>
    </source>
</evidence>
<protein>
    <submittedName>
        <fullName evidence="7">NCS1 nucleoside transporter family</fullName>
    </submittedName>
</protein>
<dbReference type="Proteomes" id="UP000620124">
    <property type="component" value="Unassembled WGS sequence"/>
</dbReference>
<feature type="transmembrane region" description="Helical" evidence="6">
    <location>
        <begin position="488"/>
        <end position="512"/>
    </location>
</feature>
<dbReference type="Gene3D" id="1.10.4160.10">
    <property type="entry name" value="Hydantoin permease"/>
    <property type="match status" value="1"/>
</dbReference>
<comment type="caution">
    <text evidence="7">The sequence shown here is derived from an EMBL/GenBank/DDBJ whole genome shotgun (WGS) entry which is preliminary data.</text>
</comment>
<dbReference type="GO" id="GO:0015205">
    <property type="term" value="F:nucleobase transmembrane transporter activity"/>
    <property type="evidence" value="ECO:0007669"/>
    <property type="project" value="TreeGrafter"/>
</dbReference>
<accession>A0A8H7DHQ1</accession>
<dbReference type="InterPro" id="IPR001248">
    <property type="entry name" value="Pur-cyt_permease"/>
</dbReference>
<proteinExistence type="inferred from homology"/>
<evidence type="ECO:0000256" key="4">
    <source>
        <dbReference type="ARBA" id="ARBA00022989"/>
    </source>
</evidence>
<organism evidence="7 8">
    <name type="scientific">Mycena venus</name>
    <dbReference type="NCBI Taxonomy" id="2733690"/>
    <lineage>
        <taxon>Eukaryota</taxon>
        <taxon>Fungi</taxon>
        <taxon>Dikarya</taxon>
        <taxon>Basidiomycota</taxon>
        <taxon>Agaricomycotina</taxon>
        <taxon>Agaricomycetes</taxon>
        <taxon>Agaricomycetidae</taxon>
        <taxon>Agaricales</taxon>
        <taxon>Marasmiineae</taxon>
        <taxon>Mycenaceae</taxon>
        <taxon>Mycena</taxon>
    </lineage>
</organism>
<dbReference type="OrthoDB" id="2018619at2759"/>
<feature type="transmembrane region" description="Helical" evidence="6">
    <location>
        <begin position="212"/>
        <end position="231"/>
    </location>
</feature>
<dbReference type="PANTHER" id="PTHR30618:SF0">
    <property type="entry name" value="PURINE-URACIL PERMEASE NCS1"/>
    <property type="match status" value="1"/>
</dbReference>
<feature type="transmembrane region" description="Helical" evidence="6">
    <location>
        <begin position="89"/>
        <end position="111"/>
    </location>
</feature>
<dbReference type="AlphaFoldDB" id="A0A8H7DHQ1"/>
<keyword evidence="3 6" id="KW-0812">Transmembrane</keyword>
<feature type="transmembrane region" description="Helical" evidence="6">
    <location>
        <begin position="270"/>
        <end position="300"/>
    </location>
</feature>
<keyword evidence="4 6" id="KW-1133">Transmembrane helix</keyword>
<feature type="transmembrane region" description="Helical" evidence="6">
    <location>
        <begin position="455"/>
        <end position="476"/>
    </location>
</feature>
<evidence type="ECO:0000256" key="1">
    <source>
        <dbReference type="ARBA" id="ARBA00004141"/>
    </source>
</evidence>
<dbReference type="GO" id="GO:0005886">
    <property type="term" value="C:plasma membrane"/>
    <property type="evidence" value="ECO:0007669"/>
    <property type="project" value="TreeGrafter"/>
</dbReference>
<dbReference type="Pfam" id="PF02133">
    <property type="entry name" value="Transp_cyt_pur"/>
    <property type="match status" value="2"/>
</dbReference>
<comment type="subcellular location">
    <subcellularLocation>
        <location evidence="1">Membrane</location>
        <topology evidence="1">Multi-pass membrane protein</topology>
    </subcellularLocation>
</comment>
<dbReference type="EMBL" id="JACAZI010000001">
    <property type="protein sequence ID" value="KAF7372643.1"/>
    <property type="molecule type" value="Genomic_DNA"/>
</dbReference>
<name>A0A8H7DHQ1_9AGAR</name>
<evidence type="ECO:0000256" key="2">
    <source>
        <dbReference type="ARBA" id="ARBA00008974"/>
    </source>
</evidence>
<evidence type="ECO:0000256" key="3">
    <source>
        <dbReference type="ARBA" id="ARBA00022692"/>
    </source>
</evidence>
<dbReference type="PANTHER" id="PTHR30618">
    <property type="entry name" value="NCS1 FAMILY PURINE/PYRIMIDINE TRANSPORTER"/>
    <property type="match status" value="1"/>
</dbReference>
<keyword evidence="5 6" id="KW-0472">Membrane</keyword>
<evidence type="ECO:0000256" key="5">
    <source>
        <dbReference type="ARBA" id="ARBA00023136"/>
    </source>
</evidence>
<evidence type="ECO:0000313" key="7">
    <source>
        <dbReference type="EMBL" id="KAF7372643.1"/>
    </source>
</evidence>
<reference evidence="7" key="1">
    <citation type="submission" date="2020-05" db="EMBL/GenBank/DDBJ databases">
        <title>Mycena genomes resolve the evolution of fungal bioluminescence.</title>
        <authorList>
            <person name="Tsai I.J."/>
        </authorList>
    </citation>
    <scope>NUCLEOTIDE SEQUENCE</scope>
    <source>
        <strain evidence="7">CCC161011</strain>
    </source>
</reference>
<comment type="similarity">
    <text evidence="2">Belongs to the purine-cytosine permease (2.A.39) family.</text>
</comment>
<sequence length="538" mass="58836">MLSLRISSKQAHIDGSTVVDQPDLLPVPRDSDARTWNAAHMGGSWILDRNGFWYVVNSGCIYVVNKTYTGIGQYQIAATAVTAGLSPGAAIGAVFVGHFLISLGCAASGWIGATYGINFPVLARASFGVYGNIIAVLARAVSGVAWFGLTTYQGGQCLQVMLGAIFPSFKSFKNHLPPSAHVTSSQLLCFFIFYIIQLPLLFIHITKLRHLFMFKVIVMPIFGLALFGWAVGRAHGFGPLFAPKTDVHGSSVALVFISGDFTRFAKSPRVVVWATVFSLSILLTLCATLGVVVTSAVQVIYGISTWNPLQVTELWNSRAAQFFAGFCWALTAIGSNISANSTAVGNDLAILFPRYINVGRGQYICAFVSLATCPWIIQNSATSFTSFLYLPRKATILFLTSCKQGWIHHLSRPNMWNSASRLCDTTYIRQHWQLDVAALYRRESSRYWYTHGVNWRAIAAFMLALIPSLPGFAAKINTKIKVPIGARYIFALVWPVGVIVGGACYLLFSLIWPASREKLEGLKEAKTPSILSDGDLEK</sequence>
<evidence type="ECO:0000313" key="8">
    <source>
        <dbReference type="Proteomes" id="UP000620124"/>
    </source>
</evidence>
<gene>
    <name evidence="7" type="ORF">MVEN_00127400</name>
</gene>
<keyword evidence="8" id="KW-1185">Reference proteome</keyword>
<feature type="transmembrane region" description="Helical" evidence="6">
    <location>
        <begin position="185"/>
        <end position="205"/>
    </location>
</feature>